<proteinExistence type="predicted"/>
<reference evidence="1 2" key="1">
    <citation type="submission" date="2024-01" db="EMBL/GenBank/DDBJ databases">
        <title>A telomere-to-telomere, gap-free genome of sweet tea (Lithocarpus litseifolius).</title>
        <authorList>
            <person name="Zhou J."/>
        </authorList>
    </citation>
    <scope>NUCLEOTIDE SEQUENCE [LARGE SCALE GENOMIC DNA]</scope>
    <source>
        <strain evidence="1">Zhou-2022a</strain>
        <tissue evidence="1">Leaf</tissue>
    </source>
</reference>
<protein>
    <submittedName>
        <fullName evidence="1">Uncharacterized protein</fullName>
    </submittedName>
</protein>
<sequence length="88" mass="9942">MQLQGKQQVCASHREMKHQGASCSAPQKHETLLLDAGHNATEDHKKNRDAILRNEDLEDLIESIPHHDQIIHSTQEMYPSGMTCTCHS</sequence>
<keyword evidence="2" id="KW-1185">Reference proteome</keyword>
<dbReference type="Proteomes" id="UP001459277">
    <property type="component" value="Unassembled WGS sequence"/>
</dbReference>
<name>A0AAW2DBA6_9ROSI</name>
<gene>
    <name evidence="1" type="ORF">SO802_008599</name>
</gene>
<organism evidence="1 2">
    <name type="scientific">Lithocarpus litseifolius</name>
    <dbReference type="NCBI Taxonomy" id="425828"/>
    <lineage>
        <taxon>Eukaryota</taxon>
        <taxon>Viridiplantae</taxon>
        <taxon>Streptophyta</taxon>
        <taxon>Embryophyta</taxon>
        <taxon>Tracheophyta</taxon>
        <taxon>Spermatophyta</taxon>
        <taxon>Magnoliopsida</taxon>
        <taxon>eudicotyledons</taxon>
        <taxon>Gunneridae</taxon>
        <taxon>Pentapetalae</taxon>
        <taxon>rosids</taxon>
        <taxon>fabids</taxon>
        <taxon>Fagales</taxon>
        <taxon>Fagaceae</taxon>
        <taxon>Lithocarpus</taxon>
    </lineage>
</organism>
<accession>A0AAW2DBA6</accession>
<evidence type="ECO:0000313" key="2">
    <source>
        <dbReference type="Proteomes" id="UP001459277"/>
    </source>
</evidence>
<dbReference type="AlphaFoldDB" id="A0AAW2DBA6"/>
<comment type="caution">
    <text evidence="1">The sequence shown here is derived from an EMBL/GenBank/DDBJ whole genome shotgun (WGS) entry which is preliminary data.</text>
</comment>
<dbReference type="EMBL" id="JAZDWU010000003">
    <property type="protein sequence ID" value="KAL0007097.1"/>
    <property type="molecule type" value="Genomic_DNA"/>
</dbReference>
<evidence type="ECO:0000313" key="1">
    <source>
        <dbReference type="EMBL" id="KAL0007097.1"/>
    </source>
</evidence>